<dbReference type="EMBL" id="JAUSWL010000001">
    <property type="protein sequence ID" value="MDQ0541948.1"/>
    <property type="molecule type" value="Genomic_DNA"/>
</dbReference>
<comment type="caution">
    <text evidence="1">The sequence shown here is derived from an EMBL/GenBank/DDBJ whole genome shotgun (WGS) entry which is preliminary data.</text>
</comment>
<gene>
    <name evidence="1" type="ORF">QO001_000856</name>
</gene>
<organism evidence="1 2">
    <name type="scientific">Methylobacterium brachiatum</name>
    <dbReference type="NCBI Taxonomy" id="269660"/>
    <lineage>
        <taxon>Bacteria</taxon>
        <taxon>Pseudomonadati</taxon>
        <taxon>Pseudomonadota</taxon>
        <taxon>Alphaproteobacteria</taxon>
        <taxon>Hyphomicrobiales</taxon>
        <taxon>Methylobacteriaceae</taxon>
        <taxon>Methylobacterium</taxon>
    </lineage>
</organism>
<dbReference type="RefSeq" id="WP_230366596.1">
    <property type="nucleotide sequence ID" value="NZ_JAJALK010000006.1"/>
</dbReference>
<proteinExistence type="predicted"/>
<dbReference type="AlphaFoldDB" id="A0AAJ1WW96"/>
<evidence type="ECO:0000313" key="1">
    <source>
        <dbReference type="EMBL" id="MDQ0541948.1"/>
    </source>
</evidence>
<accession>A0AAJ1WW96</accession>
<evidence type="ECO:0000313" key="2">
    <source>
        <dbReference type="Proteomes" id="UP001223420"/>
    </source>
</evidence>
<name>A0AAJ1WW96_9HYPH</name>
<protein>
    <submittedName>
        <fullName evidence="1">Uncharacterized protein</fullName>
    </submittedName>
</protein>
<reference evidence="1" key="1">
    <citation type="submission" date="2023-07" db="EMBL/GenBank/DDBJ databases">
        <title>Genomic Encyclopedia of Type Strains, Phase IV (KMG-IV): sequencing the most valuable type-strain genomes for metagenomic binning, comparative biology and taxonomic classification.</title>
        <authorList>
            <person name="Goeker M."/>
        </authorList>
    </citation>
    <scope>NUCLEOTIDE SEQUENCE</scope>
    <source>
        <strain evidence="1">DSM 19569</strain>
    </source>
</reference>
<dbReference type="Proteomes" id="UP001223420">
    <property type="component" value="Unassembled WGS sequence"/>
</dbReference>
<sequence>MTTKLWAWHPDGVVDEVVELPSDWVPGRDIYTPEYAADLTDVTGVSPQPSAGWTTADGGKTFMEPAPAPTPVPAAVSSAQAKIQLLRTPGSADDKTLLDDVMADVQKAGGEVAIWFSDARTWERANPYVAQLGKSRKLKDADIDALFVAAAQIAA</sequence>